<accession>A0A9Q1C659</accession>
<reference evidence="2" key="1">
    <citation type="submission" date="2021-10" db="EMBL/GenBank/DDBJ databases">
        <title>Tropical sea cucumber genome reveals ecological adaptation and Cuvierian tubules defense mechanism.</title>
        <authorList>
            <person name="Chen T."/>
        </authorList>
    </citation>
    <scope>NUCLEOTIDE SEQUENCE</scope>
    <source>
        <strain evidence="2">Nanhai2018</strain>
        <tissue evidence="2">Muscle</tissue>
    </source>
</reference>
<feature type="transmembrane region" description="Helical" evidence="1">
    <location>
        <begin position="204"/>
        <end position="223"/>
    </location>
</feature>
<feature type="transmembrane region" description="Helical" evidence="1">
    <location>
        <begin position="24"/>
        <end position="43"/>
    </location>
</feature>
<sequence length="294" mass="32672">MNIYAEVGFYILLLILTAWKGRPYWLLVETGLLFFTGTCYIFFPHFVLDTLTGTMIGEYDSCHYFLLRILGIIFLGSMVVCARGFNYTDDYAQICLLRTYLVATSLETICHIPFLGRTPDPESPLQHIPEASMAGFIFSVAGNVLHLILAENVESRPQNSDPLSKNLRFDSFCMFFLGIAFHAYPTLTLARLTTWDVFGSTHHVIASVIGSYLLGYSYLMFQVPCFKSETDKKILLLGRLVEAVIIIAVILVTSALTTLIPLVPALVAASITAVVAVNAFVGYTLPPEGKNRQD</sequence>
<feature type="transmembrane region" description="Helical" evidence="1">
    <location>
        <begin position="235"/>
        <end position="256"/>
    </location>
</feature>
<dbReference type="AlphaFoldDB" id="A0A9Q1C659"/>
<keyword evidence="3" id="KW-1185">Reference proteome</keyword>
<evidence type="ECO:0000313" key="3">
    <source>
        <dbReference type="Proteomes" id="UP001152320"/>
    </source>
</evidence>
<name>A0A9Q1C659_HOLLE</name>
<proteinExistence type="predicted"/>
<organism evidence="2 3">
    <name type="scientific">Holothuria leucospilota</name>
    <name type="common">Black long sea cucumber</name>
    <name type="synonym">Mertensiothuria leucospilota</name>
    <dbReference type="NCBI Taxonomy" id="206669"/>
    <lineage>
        <taxon>Eukaryota</taxon>
        <taxon>Metazoa</taxon>
        <taxon>Echinodermata</taxon>
        <taxon>Eleutherozoa</taxon>
        <taxon>Echinozoa</taxon>
        <taxon>Holothuroidea</taxon>
        <taxon>Aspidochirotacea</taxon>
        <taxon>Aspidochirotida</taxon>
        <taxon>Holothuriidae</taxon>
        <taxon>Holothuria</taxon>
    </lineage>
</organism>
<comment type="caution">
    <text evidence="2">The sequence shown here is derived from an EMBL/GenBank/DDBJ whole genome shotgun (WGS) entry which is preliminary data.</text>
</comment>
<gene>
    <name evidence="2" type="ORF">HOLleu_16518</name>
</gene>
<evidence type="ECO:0000256" key="1">
    <source>
        <dbReference type="SAM" id="Phobius"/>
    </source>
</evidence>
<feature type="transmembrane region" description="Helical" evidence="1">
    <location>
        <begin position="131"/>
        <end position="150"/>
    </location>
</feature>
<feature type="transmembrane region" description="Helical" evidence="1">
    <location>
        <begin position="171"/>
        <end position="192"/>
    </location>
</feature>
<evidence type="ECO:0000313" key="2">
    <source>
        <dbReference type="EMBL" id="KAJ8038948.1"/>
    </source>
</evidence>
<keyword evidence="1" id="KW-0812">Transmembrane</keyword>
<keyword evidence="1" id="KW-0472">Membrane</keyword>
<dbReference type="EMBL" id="JAIZAY010000007">
    <property type="protein sequence ID" value="KAJ8038948.1"/>
    <property type="molecule type" value="Genomic_DNA"/>
</dbReference>
<feature type="transmembrane region" description="Helical" evidence="1">
    <location>
        <begin position="63"/>
        <end position="85"/>
    </location>
</feature>
<protein>
    <submittedName>
        <fullName evidence="2">Uncharacterized protein</fullName>
    </submittedName>
</protein>
<feature type="transmembrane region" description="Helical" evidence="1">
    <location>
        <begin position="262"/>
        <end position="285"/>
    </location>
</feature>
<dbReference type="Proteomes" id="UP001152320">
    <property type="component" value="Chromosome 7"/>
</dbReference>
<keyword evidence="1" id="KW-1133">Transmembrane helix</keyword>
<feature type="transmembrane region" description="Helical" evidence="1">
    <location>
        <begin position="97"/>
        <end position="116"/>
    </location>
</feature>